<evidence type="ECO:0000313" key="2">
    <source>
        <dbReference type="Proteomes" id="UP001177212"/>
    </source>
</evidence>
<organism evidence="1 2">
    <name type="scientific">Pseudoalteromonas marina</name>
    <dbReference type="NCBI Taxonomy" id="267375"/>
    <lineage>
        <taxon>Bacteria</taxon>
        <taxon>Pseudomonadati</taxon>
        <taxon>Pseudomonadota</taxon>
        <taxon>Gammaproteobacteria</taxon>
        <taxon>Alteromonadales</taxon>
        <taxon>Pseudoalteromonadaceae</taxon>
        <taxon>Pseudoalteromonas</taxon>
    </lineage>
</organism>
<evidence type="ECO:0000313" key="1">
    <source>
        <dbReference type="EMBL" id="MDP2564423.1"/>
    </source>
</evidence>
<protein>
    <submittedName>
        <fullName evidence="1">Uncharacterized protein</fullName>
    </submittedName>
</protein>
<sequence>MTTSTQVEAHKEFKTFGDAKRYWETQCDGDLSVFGSFVKDGYDGNDEKIVIGIGHLSLEMLVTLQEKQELVALVKYTFEHTYDVGLGLKETKTVYRSCISRSELNEVEAELSVLPKFELQCVYLGTLDKDAMYFTIPNYYLGSDLFPDVKMVRFFHVSSAHSAQKAAVYPEGRYVGWEQVDAHDDGRIDLLGTIEQIDGFDKRVVIPYGYIVM</sequence>
<dbReference type="Proteomes" id="UP001177212">
    <property type="component" value="Unassembled WGS sequence"/>
</dbReference>
<dbReference type="RefSeq" id="WP_305471700.1">
    <property type="nucleotide sequence ID" value="NZ_JAUYVT010000004.1"/>
</dbReference>
<name>A0ABT9FCG3_9GAMM</name>
<gene>
    <name evidence="1" type="ORF">Q8W34_07235</name>
</gene>
<keyword evidence="2" id="KW-1185">Reference proteome</keyword>
<proteinExistence type="predicted"/>
<reference evidence="1" key="1">
    <citation type="submission" date="2023-07" db="EMBL/GenBank/DDBJ databases">
        <title>Genome content predicts the carbon catabolic preferences of heterotrophic bacteria.</title>
        <authorList>
            <person name="Gralka M."/>
        </authorList>
    </citation>
    <scope>NUCLEOTIDE SEQUENCE</scope>
    <source>
        <strain evidence="1">4G09</strain>
    </source>
</reference>
<dbReference type="EMBL" id="JAUYVT010000004">
    <property type="protein sequence ID" value="MDP2564423.1"/>
    <property type="molecule type" value="Genomic_DNA"/>
</dbReference>
<accession>A0ABT9FCG3</accession>
<comment type="caution">
    <text evidence="1">The sequence shown here is derived from an EMBL/GenBank/DDBJ whole genome shotgun (WGS) entry which is preliminary data.</text>
</comment>